<dbReference type="PIRSF" id="PIRSF000538">
    <property type="entry name" value="GlpK"/>
    <property type="match status" value="1"/>
</dbReference>
<dbReference type="STRING" id="1344416.A0A139ARN4"/>
<dbReference type="SUPFAM" id="SSF53067">
    <property type="entry name" value="Actin-like ATPase domain"/>
    <property type="match status" value="2"/>
</dbReference>
<dbReference type="PROSITE" id="PS00445">
    <property type="entry name" value="FGGY_KINASES_2"/>
    <property type="match status" value="1"/>
</dbReference>
<evidence type="ECO:0000256" key="2">
    <source>
        <dbReference type="ARBA" id="ARBA00009156"/>
    </source>
</evidence>
<dbReference type="CDD" id="cd07792">
    <property type="entry name" value="ASKHA_NBD_FGGY_GK1-3-like"/>
    <property type="match status" value="1"/>
</dbReference>
<keyword evidence="4 12" id="KW-0808">Transferase</keyword>
<dbReference type="GO" id="GO:0006641">
    <property type="term" value="P:triglyceride metabolic process"/>
    <property type="evidence" value="ECO:0007669"/>
    <property type="project" value="TreeGrafter"/>
</dbReference>
<evidence type="ECO:0000259" key="14">
    <source>
        <dbReference type="Pfam" id="PF02782"/>
    </source>
</evidence>
<dbReference type="GO" id="GO:0046167">
    <property type="term" value="P:glycerol-3-phosphate biosynthetic process"/>
    <property type="evidence" value="ECO:0007669"/>
    <property type="project" value="TreeGrafter"/>
</dbReference>
<dbReference type="AlphaFoldDB" id="A0A139ARN4"/>
<dbReference type="NCBIfam" id="TIGR01311">
    <property type="entry name" value="glycerol_kin"/>
    <property type="match status" value="1"/>
</dbReference>
<evidence type="ECO:0000256" key="5">
    <source>
        <dbReference type="ARBA" id="ARBA00022741"/>
    </source>
</evidence>
<evidence type="ECO:0000256" key="3">
    <source>
        <dbReference type="ARBA" id="ARBA00012099"/>
    </source>
</evidence>
<dbReference type="PROSITE" id="PS00933">
    <property type="entry name" value="FGGY_KINASES_1"/>
    <property type="match status" value="1"/>
</dbReference>
<evidence type="ECO:0000256" key="11">
    <source>
        <dbReference type="ARBA" id="ARBA00071571"/>
    </source>
</evidence>
<dbReference type="FunFam" id="3.30.420.40:FF:000108">
    <property type="entry name" value="Glycerol kinase, glycosomal"/>
    <property type="match status" value="1"/>
</dbReference>
<dbReference type="InterPro" id="IPR042018">
    <property type="entry name" value="GK1-3_metazoan-type"/>
</dbReference>
<evidence type="ECO:0000256" key="7">
    <source>
        <dbReference type="ARBA" id="ARBA00022798"/>
    </source>
</evidence>
<evidence type="ECO:0000313" key="15">
    <source>
        <dbReference type="EMBL" id="KXS19324.1"/>
    </source>
</evidence>
<accession>A0A139ARN4</accession>
<dbReference type="EMBL" id="KQ965739">
    <property type="protein sequence ID" value="KXS19324.1"/>
    <property type="molecule type" value="Genomic_DNA"/>
</dbReference>
<feature type="domain" description="Carbohydrate kinase FGGY N-terminal" evidence="13">
    <location>
        <begin position="20"/>
        <end position="276"/>
    </location>
</feature>
<dbReference type="InterPro" id="IPR018483">
    <property type="entry name" value="Carb_kinase_FGGY_CS"/>
</dbReference>
<comment type="catalytic activity">
    <reaction evidence="10">
        <text>glycerol + ATP = sn-glycerol 3-phosphate + ADP + H(+)</text>
        <dbReference type="Rhea" id="RHEA:21644"/>
        <dbReference type="ChEBI" id="CHEBI:15378"/>
        <dbReference type="ChEBI" id="CHEBI:17754"/>
        <dbReference type="ChEBI" id="CHEBI:30616"/>
        <dbReference type="ChEBI" id="CHEBI:57597"/>
        <dbReference type="ChEBI" id="CHEBI:456216"/>
        <dbReference type="EC" id="2.7.1.30"/>
    </reaction>
</comment>
<dbReference type="OrthoDB" id="5422795at2759"/>
<evidence type="ECO:0000256" key="10">
    <source>
        <dbReference type="ARBA" id="ARBA00052101"/>
    </source>
</evidence>
<feature type="domain" description="Carbohydrate kinase FGGY C-terminal" evidence="14">
    <location>
        <begin position="286"/>
        <end position="476"/>
    </location>
</feature>
<evidence type="ECO:0000256" key="9">
    <source>
        <dbReference type="ARBA" id="ARBA00043149"/>
    </source>
</evidence>
<dbReference type="GO" id="GO:0005739">
    <property type="term" value="C:mitochondrion"/>
    <property type="evidence" value="ECO:0007669"/>
    <property type="project" value="TreeGrafter"/>
</dbReference>
<keyword evidence="8" id="KW-0067">ATP-binding</keyword>
<dbReference type="InterPro" id="IPR000577">
    <property type="entry name" value="Carb_kinase_FGGY"/>
</dbReference>
<keyword evidence="7" id="KW-0319">Glycerol metabolism</keyword>
<reference evidence="15 16" key="1">
    <citation type="journal article" date="2015" name="Genome Biol. Evol.">
        <title>Phylogenomic analyses indicate that early fungi evolved digesting cell walls of algal ancestors of land plants.</title>
        <authorList>
            <person name="Chang Y."/>
            <person name="Wang S."/>
            <person name="Sekimoto S."/>
            <person name="Aerts A.L."/>
            <person name="Choi C."/>
            <person name="Clum A."/>
            <person name="LaButti K.M."/>
            <person name="Lindquist E.A."/>
            <person name="Yee Ngan C."/>
            <person name="Ohm R.A."/>
            <person name="Salamov A.A."/>
            <person name="Grigoriev I.V."/>
            <person name="Spatafora J.W."/>
            <person name="Berbee M.L."/>
        </authorList>
    </citation>
    <scope>NUCLEOTIDE SEQUENCE [LARGE SCALE GENOMIC DNA]</scope>
    <source>
        <strain evidence="15 16">JEL478</strain>
    </source>
</reference>
<sequence length="527" mass="57573">MQPNPESETTSTVGKPTWVAAIDQGTSSSRFIVFDPATGDIVAITQTEFPQIYPNAGWCEHNPEEGILRSVEYCIRETCRKIELETGFKAKDVIQAVGITNQRETAVVWDAITGKSLHNAIVWLDARTTETVASLIERTPTRSRDHFRSKCGLPFSTYFSAVKLRWILDHSSEVAQAQREQRLKFGTVDSWLIYQLTGGASKGVHVTDVTNASRTMLMSLESLEWDSELCEFFAIDKSCLPAIRSSAEVYGTFASGPLEGVPIAGCLGDQQAALVGQRCFQPGEVKNTYGTGCFMLHNTGPSPVVSRNGLLTTVAYKLGPDEKAAYALEGSVSIAGAAIKWLRDNMGIIKTANEINELAAAVPDTGDVYFVPAFNGLFAPYWREDARGTIVGLTQYSTRHHLARATLESVCFQTRALIEAMNSDSGHPLVSLKVDGGMTNSDLAMQLQSDILGIRAERPLMRETTALGAAFAAGLAVGVFQSAEDFVKRTTVKADVFEPRMGASERELKFDKWKKAIERSLGWADTS</sequence>
<dbReference type="InterPro" id="IPR005999">
    <property type="entry name" value="Glycerol_kin"/>
</dbReference>
<dbReference type="Pfam" id="PF00370">
    <property type="entry name" value="FGGY_N"/>
    <property type="match status" value="1"/>
</dbReference>
<evidence type="ECO:0000259" key="13">
    <source>
        <dbReference type="Pfam" id="PF00370"/>
    </source>
</evidence>
<dbReference type="Pfam" id="PF02782">
    <property type="entry name" value="FGGY_C"/>
    <property type="match status" value="1"/>
</dbReference>
<dbReference type="OMA" id="HKTDATN"/>
<dbReference type="Proteomes" id="UP000070544">
    <property type="component" value="Unassembled WGS sequence"/>
</dbReference>
<protein>
    <recommendedName>
        <fullName evidence="11">Probable glycerol kinase</fullName>
        <ecNumber evidence="3">2.7.1.30</ecNumber>
    </recommendedName>
    <alternativeName>
        <fullName evidence="9">ATP:glycerol 3-phosphotransferase</fullName>
    </alternativeName>
</protein>
<comment type="pathway">
    <text evidence="1">Polyol metabolism; glycerol degradation via glycerol kinase pathway; sn-glycerol 3-phosphate from glycerol: step 1/1.</text>
</comment>
<name>A0A139ARN4_GONPJ</name>
<keyword evidence="16" id="KW-1185">Reference proteome</keyword>
<dbReference type="FunFam" id="3.30.420.40:FF:000177">
    <property type="entry name" value="Glycerol kinase"/>
    <property type="match status" value="1"/>
</dbReference>
<proteinExistence type="inferred from homology"/>
<dbReference type="GO" id="GO:0004370">
    <property type="term" value="F:glycerol kinase activity"/>
    <property type="evidence" value="ECO:0007669"/>
    <property type="project" value="UniProtKB-EC"/>
</dbReference>
<evidence type="ECO:0000256" key="12">
    <source>
        <dbReference type="RuleBase" id="RU003733"/>
    </source>
</evidence>
<dbReference type="InterPro" id="IPR018484">
    <property type="entry name" value="FGGY_N"/>
</dbReference>
<keyword evidence="6 12" id="KW-0418">Kinase</keyword>
<dbReference type="GO" id="GO:0019563">
    <property type="term" value="P:glycerol catabolic process"/>
    <property type="evidence" value="ECO:0007669"/>
    <property type="project" value="UniProtKB-UniPathway"/>
</dbReference>
<organism evidence="15 16">
    <name type="scientific">Gonapodya prolifera (strain JEL478)</name>
    <name type="common">Monoblepharis prolifera</name>
    <dbReference type="NCBI Taxonomy" id="1344416"/>
    <lineage>
        <taxon>Eukaryota</taxon>
        <taxon>Fungi</taxon>
        <taxon>Fungi incertae sedis</taxon>
        <taxon>Chytridiomycota</taxon>
        <taxon>Chytridiomycota incertae sedis</taxon>
        <taxon>Monoblepharidomycetes</taxon>
        <taxon>Monoblepharidales</taxon>
        <taxon>Gonapodyaceae</taxon>
        <taxon>Gonapodya</taxon>
    </lineage>
</organism>
<dbReference type="PANTHER" id="PTHR10196:SF69">
    <property type="entry name" value="GLYCEROL KINASE"/>
    <property type="match status" value="1"/>
</dbReference>
<gene>
    <name evidence="15" type="ORF">M427DRAFT_109136</name>
</gene>
<evidence type="ECO:0000313" key="16">
    <source>
        <dbReference type="Proteomes" id="UP000070544"/>
    </source>
</evidence>
<keyword evidence="5" id="KW-0547">Nucleotide-binding</keyword>
<dbReference type="GO" id="GO:0005524">
    <property type="term" value="F:ATP binding"/>
    <property type="evidence" value="ECO:0007669"/>
    <property type="project" value="UniProtKB-KW"/>
</dbReference>
<dbReference type="UniPathway" id="UPA00618">
    <property type="reaction ID" value="UER00672"/>
</dbReference>
<evidence type="ECO:0000256" key="4">
    <source>
        <dbReference type="ARBA" id="ARBA00022679"/>
    </source>
</evidence>
<evidence type="ECO:0000256" key="6">
    <source>
        <dbReference type="ARBA" id="ARBA00022777"/>
    </source>
</evidence>
<comment type="similarity">
    <text evidence="2 12">Belongs to the FGGY kinase family.</text>
</comment>
<dbReference type="NCBIfam" id="NF000756">
    <property type="entry name" value="PRK00047.1"/>
    <property type="match status" value="1"/>
</dbReference>
<dbReference type="InterPro" id="IPR043129">
    <property type="entry name" value="ATPase_NBD"/>
</dbReference>
<evidence type="ECO:0000256" key="1">
    <source>
        <dbReference type="ARBA" id="ARBA00005190"/>
    </source>
</evidence>
<dbReference type="PANTHER" id="PTHR10196">
    <property type="entry name" value="SUGAR KINASE"/>
    <property type="match status" value="1"/>
</dbReference>
<dbReference type="InterPro" id="IPR018485">
    <property type="entry name" value="FGGY_C"/>
</dbReference>
<evidence type="ECO:0000256" key="8">
    <source>
        <dbReference type="ARBA" id="ARBA00022840"/>
    </source>
</evidence>
<dbReference type="Gene3D" id="3.30.420.40">
    <property type="match status" value="2"/>
</dbReference>
<dbReference type="EC" id="2.7.1.30" evidence="3"/>